<name>A0ABY0IRU2_9RHOO</name>
<dbReference type="CDD" id="cd00090">
    <property type="entry name" value="HTH_ARSR"/>
    <property type="match status" value="1"/>
</dbReference>
<evidence type="ECO:0000313" key="4">
    <source>
        <dbReference type="EMBL" id="RZT89711.1"/>
    </source>
</evidence>
<dbReference type="PANTHER" id="PTHR13947">
    <property type="entry name" value="GNAT FAMILY N-ACETYLTRANSFERASE"/>
    <property type="match status" value="1"/>
</dbReference>
<feature type="domain" description="HTH marR-type" evidence="2">
    <location>
        <begin position="5"/>
        <end position="147"/>
    </location>
</feature>
<dbReference type="EMBL" id="SHKM01000001">
    <property type="protein sequence ID" value="RZT89711.1"/>
    <property type="molecule type" value="Genomic_DNA"/>
</dbReference>
<evidence type="ECO:0000313" key="5">
    <source>
        <dbReference type="Proteomes" id="UP000292136"/>
    </source>
</evidence>
<comment type="caution">
    <text evidence="4">The sequence shown here is derived from an EMBL/GenBank/DDBJ whole genome shotgun (WGS) entry which is preliminary data.</text>
</comment>
<dbReference type="InterPro" id="IPR036388">
    <property type="entry name" value="WH-like_DNA-bd_sf"/>
</dbReference>
<dbReference type="InterPro" id="IPR050769">
    <property type="entry name" value="NAT_camello-type"/>
</dbReference>
<keyword evidence="1" id="KW-0808">Transferase</keyword>
<dbReference type="CDD" id="cd04301">
    <property type="entry name" value="NAT_SF"/>
    <property type="match status" value="1"/>
</dbReference>
<dbReference type="InterPro" id="IPR036390">
    <property type="entry name" value="WH_DNA-bd_sf"/>
</dbReference>
<dbReference type="SUPFAM" id="SSF46785">
    <property type="entry name" value="Winged helix' DNA-binding domain"/>
    <property type="match status" value="1"/>
</dbReference>
<dbReference type="RefSeq" id="WP_130458396.1">
    <property type="nucleotide sequence ID" value="NZ_SHKM01000001.1"/>
</dbReference>
<dbReference type="Pfam" id="PF12802">
    <property type="entry name" value="MarR_2"/>
    <property type="match status" value="1"/>
</dbReference>
<dbReference type="InterPro" id="IPR016181">
    <property type="entry name" value="Acyl_CoA_acyltransferase"/>
</dbReference>
<dbReference type="PROSITE" id="PS50995">
    <property type="entry name" value="HTH_MARR_2"/>
    <property type="match status" value="1"/>
</dbReference>
<evidence type="ECO:0000259" key="2">
    <source>
        <dbReference type="PROSITE" id="PS50995"/>
    </source>
</evidence>
<proteinExistence type="predicted"/>
<dbReference type="PROSITE" id="PS51186">
    <property type="entry name" value="GNAT"/>
    <property type="match status" value="1"/>
</dbReference>
<dbReference type="InterPro" id="IPR000182">
    <property type="entry name" value="GNAT_dom"/>
</dbReference>
<feature type="domain" description="N-acetyltransferase" evidence="3">
    <location>
        <begin position="166"/>
        <end position="314"/>
    </location>
</feature>
<gene>
    <name evidence="4" type="ORF">EV678_0504</name>
</gene>
<dbReference type="Pfam" id="PF00583">
    <property type="entry name" value="Acetyltransf_1"/>
    <property type="match status" value="1"/>
</dbReference>
<dbReference type="PANTHER" id="PTHR13947:SF37">
    <property type="entry name" value="LD18367P"/>
    <property type="match status" value="1"/>
</dbReference>
<dbReference type="InterPro" id="IPR011991">
    <property type="entry name" value="ArsR-like_HTH"/>
</dbReference>
<dbReference type="SMART" id="SM00347">
    <property type="entry name" value="HTH_MARR"/>
    <property type="match status" value="1"/>
</dbReference>
<dbReference type="SUPFAM" id="SSF55729">
    <property type="entry name" value="Acyl-CoA N-acyltransferases (Nat)"/>
    <property type="match status" value="1"/>
</dbReference>
<evidence type="ECO:0000259" key="3">
    <source>
        <dbReference type="PROSITE" id="PS51186"/>
    </source>
</evidence>
<dbReference type="InterPro" id="IPR000835">
    <property type="entry name" value="HTH_MarR-typ"/>
</dbReference>
<dbReference type="Gene3D" id="1.10.10.10">
    <property type="entry name" value="Winged helix-like DNA-binding domain superfamily/Winged helix DNA-binding domain"/>
    <property type="match status" value="1"/>
</dbReference>
<keyword evidence="5" id="KW-1185">Reference proteome</keyword>
<reference evidence="4 5" key="1">
    <citation type="submission" date="2019-02" db="EMBL/GenBank/DDBJ databases">
        <title>Genomic Encyclopedia of Type Strains, Phase IV (KMG-IV): sequencing the most valuable type-strain genomes for metagenomic binning, comparative biology and taxonomic classification.</title>
        <authorList>
            <person name="Goeker M."/>
        </authorList>
    </citation>
    <scope>NUCLEOTIDE SEQUENCE [LARGE SCALE GENOMIC DNA]</scope>
    <source>
        <strain evidence="4 5">DSM 21223</strain>
    </source>
</reference>
<dbReference type="Proteomes" id="UP000292136">
    <property type="component" value="Unassembled WGS sequence"/>
</dbReference>
<sequence>MADPEQALVDGIRAASRQMVRELGFMQATLAATDYPASAVHALIELGKHGSMSAAAIAACLGLDKSSVSRMLRKLVDAGELTETVSDHDGRIKNLSLTARGRRTLAAVEAYGRRQVEEALQHMAPEARGLVHAGLEVYARALAQARSGAAGAVISPVRICPGYRVGVIGRVTEMHGLFYARHAGFGQYFESQVATGLAEFCGRLQRPGNGLWVALQGERIVGSVAIDGEDLGSGLAHLRWFIVDGAVRGGGVGQRLLQAALAHCDGYGFAETRLWTFAGLEAARHLYEARGFVLGEERQGRQWGETVTEQLFVRPGVAG</sequence>
<dbReference type="Gene3D" id="3.40.630.30">
    <property type="match status" value="1"/>
</dbReference>
<evidence type="ECO:0000256" key="1">
    <source>
        <dbReference type="ARBA" id="ARBA00022679"/>
    </source>
</evidence>
<organism evidence="4 5">
    <name type="scientific">Azospira oryzae</name>
    <dbReference type="NCBI Taxonomy" id="146939"/>
    <lineage>
        <taxon>Bacteria</taxon>
        <taxon>Pseudomonadati</taxon>
        <taxon>Pseudomonadota</taxon>
        <taxon>Betaproteobacteria</taxon>
        <taxon>Rhodocyclales</taxon>
        <taxon>Rhodocyclaceae</taxon>
        <taxon>Azospira</taxon>
    </lineage>
</organism>
<protein>
    <submittedName>
        <fullName evidence="4">MarR family transcriptional regulator with acetyltransferase activity</fullName>
    </submittedName>
</protein>
<accession>A0ABY0IRU2</accession>